<evidence type="ECO:0000256" key="3">
    <source>
        <dbReference type="ARBA" id="ARBA00022692"/>
    </source>
</evidence>
<feature type="transmembrane region" description="Helical" evidence="6">
    <location>
        <begin position="150"/>
        <end position="175"/>
    </location>
</feature>
<dbReference type="SUPFAM" id="SSF161098">
    <property type="entry name" value="MetI-like"/>
    <property type="match status" value="1"/>
</dbReference>
<dbReference type="PANTHER" id="PTHR43496">
    <property type="entry name" value="PROTEIN LPLB"/>
    <property type="match status" value="1"/>
</dbReference>
<dbReference type="AlphaFoldDB" id="A0A839U0W4"/>
<evidence type="ECO:0000256" key="4">
    <source>
        <dbReference type="ARBA" id="ARBA00022989"/>
    </source>
</evidence>
<comment type="subcellular location">
    <subcellularLocation>
        <location evidence="6">Cell membrane</location>
        <topology evidence="6">Multi-pass membrane protein</topology>
    </subcellularLocation>
    <subcellularLocation>
        <location evidence="1">Membrane</location>
        <topology evidence="1">Multi-pass membrane protein</topology>
    </subcellularLocation>
</comment>
<evidence type="ECO:0000256" key="1">
    <source>
        <dbReference type="ARBA" id="ARBA00004141"/>
    </source>
</evidence>
<evidence type="ECO:0000313" key="9">
    <source>
        <dbReference type="Proteomes" id="UP000517523"/>
    </source>
</evidence>
<keyword evidence="5 6" id="KW-0472">Membrane</keyword>
<keyword evidence="3 6" id="KW-0812">Transmembrane</keyword>
<evidence type="ECO:0000256" key="6">
    <source>
        <dbReference type="RuleBase" id="RU363032"/>
    </source>
</evidence>
<dbReference type="Gene3D" id="1.10.3720.10">
    <property type="entry name" value="MetI-like"/>
    <property type="match status" value="1"/>
</dbReference>
<comment type="caution">
    <text evidence="8">The sequence shown here is derived from an EMBL/GenBank/DDBJ whole genome shotgun (WGS) entry which is preliminary data.</text>
</comment>
<feature type="transmembrane region" description="Helical" evidence="6">
    <location>
        <begin position="240"/>
        <end position="266"/>
    </location>
</feature>
<protein>
    <submittedName>
        <fullName evidence="8">Putative aldouronate transport system permease protein</fullName>
    </submittedName>
</protein>
<dbReference type="EMBL" id="JACHXJ010000006">
    <property type="protein sequence ID" value="MBB3131278.1"/>
    <property type="molecule type" value="Genomic_DNA"/>
</dbReference>
<evidence type="ECO:0000256" key="2">
    <source>
        <dbReference type="ARBA" id="ARBA00022448"/>
    </source>
</evidence>
<dbReference type="Proteomes" id="UP000517523">
    <property type="component" value="Unassembled WGS sequence"/>
</dbReference>
<name>A0A839U0W4_9BACL</name>
<feature type="transmembrane region" description="Helical" evidence="6">
    <location>
        <begin position="45"/>
        <end position="62"/>
    </location>
</feature>
<feature type="transmembrane region" description="Helical" evidence="6">
    <location>
        <begin position="110"/>
        <end position="129"/>
    </location>
</feature>
<dbReference type="InterPro" id="IPR000515">
    <property type="entry name" value="MetI-like"/>
</dbReference>
<feature type="domain" description="ABC transmembrane type-1" evidence="7">
    <location>
        <begin position="104"/>
        <end position="319"/>
    </location>
</feature>
<accession>A0A839U0W4</accession>
<dbReference type="PROSITE" id="PS50928">
    <property type="entry name" value="ABC_TM1"/>
    <property type="match status" value="1"/>
</dbReference>
<dbReference type="GO" id="GO:0005886">
    <property type="term" value="C:plasma membrane"/>
    <property type="evidence" value="ECO:0007669"/>
    <property type="project" value="UniProtKB-SubCell"/>
</dbReference>
<evidence type="ECO:0000313" key="8">
    <source>
        <dbReference type="EMBL" id="MBB3131278.1"/>
    </source>
</evidence>
<comment type="similarity">
    <text evidence="6">Belongs to the binding-protein-dependent transport system permease family.</text>
</comment>
<sequence>MLTALATWKEGEALLKHAPPAAASAQAAMGRRSALGRSLKKNWDLYMLLLPVVAYYLIFHYIPMYGVQIAFKEFIASKGITGSPWVGFAHFQRFFDSYYFWRLIRNTLGIGIYELIVGFPVPIILALLINEVKVKWFKKTIQTVTYAPHFLSTVVLVGMLMIFLSPNHGIVNLFIGWLGGDSISFLTEASWFKTIYVFSGVWQQMGWSSIIYLAALTGIDPQLHEAAKVDGASRLARIWHINLPGILPTIVILLIMNVGSILGVGFEKVFLMQNSLNMESSDVISTYVYRSGILEAQYSFSAAVGLFNSVVNFIMLVTVNYIARKAGETSLW</sequence>
<keyword evidence="2 6" id="KW-0813">Transport</keyword>
<dbReference type="CDD" id="cd06261">
    <property type="entry name" value="TM_PBP2"/>
    <property type="match status" value="1"/>
</dbReference>
<keyword evidence="4 6" id="KW-1133">Transmembrane helix</keyword>
<dbReference type="Pfam" id="PF00528">
    <property type="entry name" value="BPD_transp_1"/>
    <property type="match status" value="1"/>
</dbReference>
<evidence type="ECO:0000259" key="7">
    <source>
        <dbReference type="PROSITE" id="PS50928"/>
    </source>
</evidence>
<gene>
    <name evidence="8" type="ORF">FHS19_005998</name>
</gene>
<organism evidence="8 9">
    <name type="scientific">Paenibacillus rhizosphaerae</name>
    <dbReference type="NCBI Taxonomy" id="297318"/>
    <lineage>
        <taxon>Bacteria</taxon>
        <taxon>Bacillati</taxon>
        <taxon>Bacillota</taxon>
        <taxon>Bacilli</taxon>
        <taxon>Bacillales</taxon>
        <taxon>Paenibacillaceae</taxon>
        <taxon>Paenibacillus</taxon>
    </lineage>
</organism>
<dbReference type="GO" id="GO:0055085">
    <property type="term" value="P:transmembrane transport"/>
    <property type="evidence" value="ECO:0007669"/>
    <property type="project" value="InterPro"/>
</dbReference>
<reference evidence="8 9" key="1">
    <citation type="submission" date="2020-08" db="EMBL/GenBank/DDBJ databases">
        <title>Genomic Encyclopedia of Type Strains, Phase III (KMG-III): the genomes of soil and plant-associated and newly described type strains.</title>
        <authorList>
            <person name="Whitman W."/>
        </authorList>
    </citation>
    <scope>NUCLEOTIDE SEQUENCE [LARGE SCALE GENOMIC DNA]</scope>
    <source>
        <strain evidence="8 9">CECT 5831</strain>
    </source>
</reference>
<evidence type="ECO:0000256" key="5">
    <source>
        <dbReference type="ARBA" id="ARBA00023136"/>
    </source>
</evidence>
<feature type="transmembrane region" description="Helical" evidence="6">
    <location>
        <begin position="298"/>
        <end position="323"/>
    </location>
</feature>
<dbReference type="InterPro" id="IPR035906">
    <property type="entry name" value="MetI-like_sf"/>
</dbReference>
<dbReference type="PANTHER" id="PTHR43496:SF1">
    <property type="entry name" value="POLYGALACTURONAN_RHAMNOGALACTURONAN TRANSPORT SYSTEM PERMEASE PROTEIN YTEP"/>
    <property type="match status" value="1"/>
</dbReference>
<proteinExistence type="inferred from homology"/>